<dbReference type="InterPro" id="IPR003409">
    <property type="entry name" value="MORN"/>
</dbReference>
<dbReference type="AlphaFoldDB" id="A0A1V9YZD2"/>
<dbReference type="PANTHER" id="PTHR23084:SF263">
    <property type="entry name" value="MORN REPEAT-CONTAINING PROTEIN 1"/>
    <property type="match status" value="1"/>
</dbReference>
<keyword evidence="3" id="KW-1185">Reference proteome</keyword>
<dbReference type="STRING" id="1202772.A0A1V9YZD2"/>
<protein>
    <submittedName>
        <fullName evidence="2">Uncharacterized protein</fullName>
    </submittedName>
</protein>
<comment type="caution">
    <text evidence="2">The sequence shown here is derived from an EMBL/GenBank/DDBJ whole genome shotgun (WGS) entry which is preliminary data.</text>
</comment>
<sequence>MPPTVGILKMPDSTTYYGQFNAREPHGVGCMYFPVGGYFAGAFADGVRHGAGVYAFPDGSRYEGEFERGDRDGYGVYLVPIGDRYRGQWRSSSQDGVGELLDWTGRLQRGIFASNAFVSPLPTTEDVLVHLQAATSAQRRAISAERAARESERTAYFQATMTIDGWYIQTADDLAAFEADAATRHEAAATAWQREYRALEAETQEGKTEEAALGEAQKQLHLTIQSRRAELARLSMFWDIVGDKEKHLAEATRVLSSVEAEIAAEEAWVAANRTPSVHTALESPASRHNSHQAAPV</sequence>
<dbReference type="SUPFAM" id="SSF82185">
    <property type="entry name" value="Histone H3 K4-specific methyltransferase SET7/9 N-terminal domain"/>
    <property type="match status" value="1"/>
</dbReference>
<evidence type="ECO:0000256" key="1">
    <source>
        <dbReference type="ARBA" id="ARBA00022737"/>
    </source>
</evidence>
<reference evidence="2 3" key="1">
    <citation type="journal article" date="2014" name="Genome Biol. Evol.">
        <title>The secreted proteins of Achlya hypogyna and Thraustotheca clavata identify the ancestral oomycete secretome and reveal gene acquisitions by horizontal gene transfer.</title>
        <authorList>
            <person name="Misner I."/>
            <person name="Blouin N."/>
            <person name="Leonard G."/>
            <person name="Richards T.A."/>
            <person name="Lane C.E."/>
        </authorList>
    </citation>
    <scope>NUCLEOTIDE SEQUENCE [LARGE SCALE GENOMIC DNA]</scope>
    <source>
        <strain evidence="2 3">ATCC 48635</strain>
    </source>
</reference>
<keyword evidence="1" id="KW-0677">Repeat</keyword>
<dbReference type="Proteomes" id="UP000243579">
    <property type="component" value="Unassembled WGS sequence"/>
</dbReference>
<dbReference type="Gene3D" id="2.20.110.10">
    <property type="entry name" value="Histone H3 K4-specific methyltransferase SET7/9 N-terminal domain"/>
    <property type="match status" value="1"/>
</dbReference>
<evidence type="ECO:0000313" key="3">
    <source>
        <dbReference type="Proteomes" id="UP000243579"/>
    </source>
</evidence>
<dbReference type="Pfam" id="PF02493">
    <property type="entry name" value="MORN"/>
    <property type="match status" value="3"/>
</dbReference>
<name>A0A1V9YZD2_ACHHY</name>
<evidence type="ECO:0000313" key="2">
    <source>
        <dbReference type="EMBL" id="OQR91042.1"/>
    </source>
</evidence>
<gene>
    <name evidence="2" type="ORF">ACHHYP_05019</name>
</gene>
<organism evidence="2 3">
    <name type="scientific">Achlya hypogyna</name>
    <name type="common">Oomycete</name>
    <name type="synonym">Protoachlya hypogyna</name>
    <dbReference type="NCBI Taxonomy" id="1202772"/>
    <lineage>
        <taxon>Eukaryota</taxon>
        <taxon>Sar</taxon>
        <taxon>Stramenopiles</taxon>
        <taxon>Oomycota</taxon>
        <taxon>Saprolegniomycetes</taxon>
        <taxon>Saprolegniales</taxon>
        <taxon>Achlyaceae</taxon>
        <taxon>Achlya</taxon>
    </lineage>
</organism>
<dbReference type="EMBL" id="JNBR01000559">
    <property type="protein sequence ID" value="OQR91042.1"/>
    <property type="molecule type" value="Genomic_DNA"/>
</dbReference>
<dbReference type="PANTHER" id="PTHR23084">
    <property type="entry name" value="PHOSPHATIDYLINOSITOL-4-PHOSPHATE 5-KINASE RELATED"/>
    <property type="match status" value="1"/>
</dbReference>
<accession>A0A1V9YZD2</accession>
<dbReference type="SMART" id="SM00698">
    <property type="entry name" value="MORN"/>
    <property type="match status" value="3"/>
</dbReference>
<proteinExistence type="predicted"/>
<dbReference type="OrthoDB" id="437960at2759"/>
<dbReference type="FunFam" id="2.20.110.10:FF:000002">
    <property type="entry name" value="Phosphatidylinositol 4-phosphate 5-kinase 8"/>
    <property type="match status" value="1"/>
</dbReference>